<evidence type="ECO:0000313" key="8">
    <source>
        <dbReference type="Proteomes" id="UP001177023"/>
    </source>
</evidence>
<dbReference type="GO" id="GO:0003677">
    <property type="term" value="F:DNA binding"/>
    <property type="evidence" value="ECO:0007669"/>
    <property type="project" value="InterPro"/>
</dbReference>
<evidence type="ECO:0000259" key="6">
    <source>
        <dbReference type="PROSITE" id="PS51360"/>
    </source>
</evidence>
<dbReference type="InterPro" id="IPR004343">
    <property type="entry name" value="Plus-3_dom"/>
</dbReference>
<name>A0AA36D6R3_9BILA</name>
<keyword evidence="4" id="KW-0539">Nucleus</keyword>
<feature type="compositionally biased region" description="Basic and acidic residues" evidence="5">
    <location>
        <begin position="85"/>
        <end position="94"/>
    </location>
</feature>
<keyword evidence="2" id="KW-0805">Transcription regulation</keyword>
<sequence length="444" mass="50644">MADVKVDSSDSDQAPKKKRAKNSRNTKTIHSASDQSSDEEVAPPPKPAPKKAAPGRPRKRVTRHDSDSDEEQFRKFEEQGIELSAQEKADFPKMTEMQKEQLIFDKGEELARRRTREAIELKIRLRKPGKVVPPKETSDEDSDRDSAKRSESPVQHTSRYESASQRRPVSDKKKKEKNALDDLVKKRNAKLKRDEKHAREEAGRDSDTSVGSTRTSSSRWWTKQSDDKENCGPKPSESSKSKASRRSSSESSTNTRARSPTPEEEEQGTPIETKADIMKALLTRSTLAKFVHAPFFKNTVKDCFVRVNAGLPPNAYGRPYKIGLVLDVLETAKTYEFEGQRTNKGLKLQLGPRYERIVRLEFISNQPITDTDFQEWFVAMKNSNLGLPNMEQVERKSVEVKDALCHIFTDTEVEQMIKERRRFEQKTGNFATKKRLLMNEKLSG</sequence>
<evidence type="ECO:0000256" key="4">
    <source>
        <dbReference type="ARBA" id="ARBA00023242"/>
    </source>
</evidence>
<dbReference type="PANTHER" id="PTHR13115:SF8">
    <property type="entry name" value="RNA POLYMERASE-ASSOCIATED PROTEIN RTF1 HOMOLOG"/>
    <property type="match status" value="1"/>
</dbReference>
<dbReference type="PROSITE" id="PS51360">
    <property type="entry name" value="PLUS3"/>
    <property type="match status" value="1"/>
</dbReference>
<dbReference type="SMART" id="SM00719">
    <property type="entry name" value="Plus3"/>
    <property type="match status" value="1"/>
</dbReference>
<feature type="non-terminal residue" evidence="7">
    <location>
        <position position="1"/>
    </location>
</feature>
<feature type="compositionally biased region" description="Low complexity" evidence="5">
    <location>
        <begin position="208"/>
        <end position="219"/>
    </location>
</feature>
<dbReference type="PANTHER" id="PTHR13115">
    <property type="entry name" value="RNA POLYMERASE-ASSOCIATED PROTEIN RTF1 HOMOLOG"/>
    <property type="match status" value="1"/>
</dbReference>
<feature type="compositionally biased region" description="Basic and acidic residues" evidence="5">
    <location>
        <begin position="168"/>
        <end position="207"/>
    </location>
</feature>
<dbReference type="AlphaFoldDB" id="A0AA36D6R3"/>
<dbReference type="GO" id="GO:0016593">
    <property type="term" value="C:Cdc73/Paf1 complex"/>
    <property type="evidence" value="ECO:0007669"/>
    <property type="project" value="TreeGrafter"/>
</dbReference>
<organism evidence="7 8">
    <name type="scientific">Mesorhabditis spiculigera</name>
    <dbReference type="NCBI Taxonomy" id="96644"/>
    <lineage>
        <taxon>Eukaryota</taxon>
        <taxon>Metazoa</taxon>
        <taxon>Ecdysozoa</taxon>
        <taxon>Nematoda</taxon>
        <taxon>Chromadorea</taxon>
        <taxon>Rhabditida</taxon>
        <taxon>Rhabditina</taxon>
        <taxon>Rhabditomorpha</taxon>
        <taxon>Rhabditoidea</taxon>
        <taxon>Rhabditidae</taxon>
        <taxon>Mesorhabditinae</taxon>
        <taxon>Mesorhabditis</taxon>
    </lineage>
</organism>
<feature type="compositionally biased region" description="Low complexity" evidence="5">
    <location>
        <begin position="249"/>
        <end position="259"/>
    </location>
</feature>
<feature type="compositionally biased region" description="Polar residues" evidence="5">
    <location>
        <begin position="152"/>
        <end position="167"/>
    </location>
</feature>
<evidence type="ECO:0000313" key="7">
    <source>
        <dbReference type="EMBL" id="CAJ0582142.1"/>
    </source>
</evidence>
<comment type="subcellular location">
    <subcellularLocation>
        <location evidence="1">Nucleus</location>
    </subcellularLocation>
</comment>
<feature type="domain" description="Plus3" evidence="6">
    <location>
        <begin position="271"/>
        <end position="405"/>
    </location>
</feature>
<evidence type="ECO:0000256" key="2">
    <source>
        <dbReference type="ARBA" id="ARBA00023015"/>
    </source>
</evidence>
<comment type="caution">
    <text evidence="7">The sequence shown here is derived from an EMBL/GenBank/DDBJ whole genome shotgun (WGS) entry which is preliminary data.</text>
</comment>
<dbReference type="Gene3D" id="3.90.70.200">
    <property type="entry name" value="Plus-3 domain"/>
    <property type="match status" value="1"/>
</dbReference>
<accession>A0AA36D6R3</accession>
<dbReference type="Pfam" id="PF03126">
    <property type="entry name" value="Plus-3"/>
    <property type="match status" value="1"/>
</dbReference>
<keyword evidence="3" id="KW-0804">Transcription</keyword>
<keyword evidence="8" id="KW-1185">Reference proteome</keyword>
<reference evidence="7" key="1">
    <citation type="submission" date="2023-06" db="EMBL/GenBank/DDBJ databases">
        <authorList>
            <person name="Delattre M."/>
        </authorList>
    </citation>
    <scope>NUCLEOTIDE SEQUENCE</scope>
    <source>
        <strain evidence="7">AF72</strain>
    </source>
</reference>
<feature type="region of interest" description="Disordered" evidence="5">
    <location>
        <begin position="118"/>
        <end position="272"/>
    </location>
</feature>
<proteinExistence type="predicted"/>
<dbReference type="GO" id="GO:1990269">
    <property type="term" value="F:RNA polymerase II C-terminal domain phosphoserine binding"/>
    <property type="evidence" value="ECO:0007669"/>
    <property type="project" value="TreeGrafter"/>
</dbReference>
<feature type="compositionally biased region" description="Basic and acidic residues" evidence="5">
    <location>
        <begin position="63"/>
        <end position="78"/>
    </location>
</feature>
<gene>
    <name evidence="7" type="ORF">MSPICULIGERA_LOCUS20284</name>
</gene>
<feature type="compositionally biased region" description="Polar residues" evidence="5">
    <location>
        <begin position="25"/>
        <end position="35"/>
    </location>
</feature>
<dbReference type="Proteomes" id="UP001177023">
    <property type="component" value="Unassembled WGS sequence"/>
</dbReference>
<feature type="region of interest" description="Disordered" evidence="5">
    <location>
        <begin position="1"/>
        <end position="94"/>
    </location>
</feature>
<dbReference type="SUPFAM" id="SSF159042">
    <property type="entry name" value="Plus3-like"/>
    <property type="match status" value="1"/>
</dbReference>
<dbReference type="InterPro" id="IPR036128">
    <property type="entry name" value="Plus3-like_sf"/>
</dbReference>
<evidence type="ECO:0000256" key="5">
    <source>
        <dbReference type="SAM" id="MobiDB-lite"/>
    </source>
</evidence>
<evidence type="ECO:0000256" key="3">
    <source>
        <dbReference type="ARBA" id="ARBA00023163"/>
    </source>
</evidence>
<dbReference type="EMBL" id="CATQJA010002664">
    <property type="protein sequence ID" value="CAJ0582142.1"/>
    <property type="molecule type" value="Genomic_DNA"/>
</dbReference>
<protein>
    <recommendedName>
        <fullName evidence="6">Plus3 domain-containing protein</fullName>
    </recommendedName>
</protein>
<evidence type="ECO:0000256" key="1">
    <source>
        <dbReference type="ARBA" id="ARBA00004123"/>
    </source>
</evidence>